<evidence type="ECO:0000256" key="1">
    <source>
        <dbReference type="ARBA" id="ARBA00004651"/>
    </source>
</evidence>
<dbReference type="GO" id="GO:0004713">
    <property type="term" value="F:protein tyrosine kinase activity"/>
    <property type="evidence" value="ECO:0007669"/>
    <property type="project" value="TreeGrafter"/>
</dbReference>
<proteinExistence type="predicted"/>
<evidence type="ECO:0000256" key="3">
    <source>
        <dbReference type="ARBA" id="ARBA00022692"/>
    </source>
</evidence>
<dbReference type="Proteomes" id="UP000026913">
    <property type="component" value="Chromosome"/>
</dbReference>
<dbReference type="AlphaFoldDB" id="A0A024E852"/>
<dbReference type="Pfam" id="PF02706">
    <property type="entry name" value="Wzz"/>
    <property type="match status" value="1"/>
</dbReference>
<keyword evidence="2" id="KW-1003">Cell membrane</keyword>
<keyword evidence="3 7" id="KW-0812">Transmembrane</keyword>
<feature type="transmembrane region" description="Helical" evidence="7">
    <location>
        <begin position="405"/>
        <end position="423"/>
    </location>
</feature>
<dbReference type="HOGENOM" id="CLU_625388_0_0_6"/>
<evidence type="ECO:0000256" key="4">
    <source>
        <dbReference type="ARBA" id="ARBA00022989"/>
    </source>
</evidence>
<organism evidence="9 10">
    <name type="scientific">Pseudomonas mandelii JR-1</name>
    <dbReference type="NCBI Taxonomy" id="1147786"/>
    <lineage>
        <taxon>Bacteria</taxon>
        <taxon>Pseudomonadati</taxon>
        <taxon>Pseudomonadota</taxon>
        <taxon>Gammaproteobacteria</taxon>
        <taxon>Pseudomonadales</taxon>
        <taxon>Pseudomonadaceae</taxon>
        <taxon>Pseudomonas</taxon>
    </lineage>
</organism>
<evidence type="ECO:0000256" key="2">
    <source>
        <dbReference type="ARBA" id="ARBA00022475"/>
    </source>
</evidence>
<evidence type="ECO:0000256" key="5">
    <source>
        <dbReference type="ARBA" id="ARBA00023136"/>
    </source>
</evidence>
<name>A0A024E852_9PSED</name>
<dbReference type="SUPFAM" id="SSF160355">
    <property type="entry name" value="Bacterial polysaccharide co-polymerase-like"/>
    <property type="match status" value="1"/>
</dbReference>
<evidence type="ECO:0000313" key="10">
    <source>
        <dbReference type="Proteomes" id="UP000026913"/>
    </source>
</evidence>
<evidence type="ECO:0000259" key="8">
    <source>
        <dbReference type="Pfam" id="PF02706"/>
    </source>
</evidence>
<keyword evidence="6" id="KW-0175">Coiled coil</keyword>
<protein>
    <recommendedName>
        <fullName evidence="8">Polysaccharide chain length determinant N-terminal domain-containing protein</fullName>
    </recommendedName>
</protein>
<dbReference type="KEGG" id="pman:OU5_1697"/>
<feature type="transmembrane region" description="Helical" evidence="7">
    <location>
        <begin position="39"/>
        <end position="58"/>
    </location>
</feature>
<dbReference type="InterPro" id="IPR003856">
    <property type="entry name" value="LPS_length_determ_N"/>
</dbReference>
<reference evidence="9 10" key="1">
    <citation type="journal article" date="2012" name="J. Bacteriol.">
        <title>Genome sequence of cold-adapted Pseudomonas mandelii strain JR-1.</title>
        <authorList>
            <person name="Jang S.H."/>
            <person name="Kim J."/>
            <person name="Kim J."/>
            <person name="Hong S."/>
            <person name="Lee C."/>
        </authorList>
    </citation>
    <scope>NUCLEOTIDE SEQUENCE [LARGE SCALE GENOMIC DNA]</scope>
    <source>
        <strain evidence="9 10">JR-1</strain>
    </source>
</reference>
<dbReference type="EMBL" id="CP005960">
    <property type="protein sequence ID" value="AHZ68776.1"/>
    <property type="molecule type" value="Genomic_DNA"/>
</dbReference>
<dbReference type="GO" id="GO:0005886">
    <property type="term" value="C:plasma membrane"/>
    <property type="evidence" value="ECO:0007669"/>
    <property type="project" value="UniProtKB-SubCell"/>
</dbReference>
<evidence type="ECO:0000256" key="7">
    <source>
        <dbReference type="SAM" id="Phobius"/>
    </source>
</evidence>
<comment type="subcellular location">
    <subcellularLocation>
        <location evidence="1">Cell membrane</location>
        <topology evidence="1">Multi-pass membrane protein</topology>
    </subcellularLocation>
</comment>
<sequence length="435" mass="48586">MLSFILERTMNTPATIPYVPTHTEIDIREILKSVWKQRAIVLLFSGLGFVAAVTYVTLATPEYEVNTSIRPVSNTDLDELNESGVYKIHPEEALQRIGSLMESYDVRLNFFKTYPQYLAPLQAPGKSIEQTFESFNGSAFTLTQIDPKKSASLSSAINLALKYPKGVDGVGIAKDFTAFVVNSEKQKIESNFKTLVSNRIEKIEKNLDSKKSAYAATTSSSIAGLLEKDQIKKQVLQDELKALRQQLQTRRQNRIKELDEAIVIAKQLGIVRPTTPSSLADVGQAREGNMIRTEVTNQQIPLYFMGQLALEAERSTLVSRRSDDFTEPRIDEIQKELSLLAVNRKVGALMERENPELFLDGIGDIRGDLTRLKNLNINFDQFELVHIDKAALEPLSPVYPKKTKVVGLGILFGLALGVGVALVRRLFQSFQATPH</sequence>
<keyword evidence="4 7" id="KW-1133">Transmembrane helix</keyword>
<feature type="domain" description="Polysaccharide chain length determinant N-terminal" evidence="8">
    <location>
        <begin position="24"/>
        <end position="107"/>
    </location>
</feature>
<feature type="coiled-coil region" evidence="6">
    <location>
        <begin position="226"/>
        <end position="253"/>
    </location>
</feature>
<keyword evidence="5 7" id="KW-0472">Membrane</keyword>
<dbReference type="Gene3D" id="3.30.1890.10">
    <property type="entry name" value="FepE-like"/>
    <property type="match status" value="1"/>
</dbReference>
<evidence type="ECO:0000256" key="6">
    <source>
        <dbReference type="SAM" id="Coils"/>
    </source>
</evidence>
<evidence type="ECO:0000313" key="9">
    <source>
        <dbReference type="EMBL" id="AHZ68776.1"/>
    </source>
</evidence>
<gene>
    <name evidence="9" type="ORF">OU5_1697</name>
</gene>
<accession>A0A024E852</accession>